<dbReference type="PANTHER" id="PTHR42928">
    <property type="entry name" value="TRICARBOXYLATE-BINDING PROTEIN"/>
    <property type="match status" value="1"/>
</dbReference>
<gene>
    <name evidence="3" type="ORF">MOMUL_19960</name>
</gene>
<evidence type="ECO:0000256" key="2">
    <source>
        <dbReference type="SAM" id="MobiDB-lite"/>
    </source>
</evidence>
<dbReference type="RefSeq" id="WP_084785579.1">
    <property type="nucleotide sequence ID" value="NZ_LTBC01000007.1"/>
</dbReference>
<dbReference type="PROSITE" id="PS51257">
    <property type="entry name" value="PROKAR_LIPOPROTEIN"/>
    <property type="match status" value="1"/>
</dbReference>
<feature type="region of interest" description="Disordered" evidence="2">
    <location>
        <begin position="30"/>
        <end position="50"/>
    </location>
</feature>
<dbReference type="OrthoDB" id="8881899at2"/>
<feature type="compositionally biased region" description="Polar residues" evidence="2">
    <location>
        <begin position="30"/>
        <end position="39"/>
    </location>
</feature>
<evidence type="ECO:0000313" key="4">
    <source>
        <dbReference type="Proteomes" id="UP000075670"/>
    </source>
</evidence>
<dbReference type="Gene3D" id="3.40.190.150">
    <property type="entry name" value="Bordetella uptake gene, domain 1"/>
    <property type="match status" value="1"/>
</dbReference>
<proteinExistence type="inferred from homology"/>
<accession>A0A151AWB7</accession>
<keyword evidence="3" id="KW-0675">Receptor</keyword>
<dbReference type="EMBL" id="LTBC01000007">
    <property type="protein sequence ID" value="KYH31852.1"/>
    <property type="molecule type" value="Genomic_DNA"/>
</dbReference>
<comment type="similarity">
    <text evidence="1">Belongs to the UPF0065 (bug) family.</text>
</comment>
<comment type="caution">
    <text evidence="3">The sequence shown here is derived from an EMBL/GenBank/DDBJ whole genome shotgun (WGS) entry which is preliminary data.</text>
</comment>
<dbReference type="CDD" id="cd07012">
    <property type="entry name" value="PBP2_Bug_TTT"/>
    <property type="match status" value="1"/>
</dbReference>
<name>A0A151AWB7_9FIRM</name>
<dbReference type="InterPro" id="IPR005064">
    <property type="entry name" value="BUG"/>
</dbReference>
<protein>
    <submittedName>
        <fullName evidence="3">Tripartite tricarboxylate transporter family receptor</fullName>
    </submittedName>
</protein>
<dbReference type="SUPFAM" id="SSF53850">
    <property type="entry name" value="Periplasmic binding protein-like II"/>
    <property type="match status" value="1"/>
</dbReference>
<sequence>MYRKKAWRILGLLMVALLVLLIASGCGGKSATQNNTPSQEKNEGAAATSSKYPEKPITIIVPYAAGGSTDALARAIEKVWTKYCPQPVMIVNKPGAGAVVGREFVKTSKPDGYTLMIGYGSGEDLIGPQLQKVPYDPLKDFTPIARMSIHSTIICVPGNSQFKSMKELIDWAKTSNQPVTASVSTATGNVNITMRGIGKVTGINIVPIPHQGGAQAITDLIGGHAIVGGGSGNEVAPHIQAGRLRPLAVDLPERDPAFPDVPTLKEQGINFYSWGSVKGIAAPAGTPKEVVDYLAGVLKKVSEDPEFKESMKNLNQPILYMGPEEYQKFFKEAYDYFGKLIKDLNITLQ</sequence>
<organism evidence="3 4">
    <name type="scientific">Moorella mulderi DSM 14980</name>
    <dbReference type="NCBI Taxonomy" id="1122241"/>
    <lineage>
        <taxon>Bacteria</taxon>
        <taxon>Bacillati</taxon>
        <taxon>Bacillota</taxon>
        <taxon>Clostridia</taxon>
        <taxon>Neomoorellales</taxon>
        <taxon>Neomoorellaceae</taxon>
        <taxon>Neomoorella</taxon>
    </lineage>
</organism>
<dbReference type="Gene3D" id="3.40.190.10">
    <property type="entry name" value="Periplasmic binding protein-like II"/>
    <property type="match status" value="1"/>
</dbReference>
<dbReference type="Pfam" id="PF03401">
    <property type="entry name" value="TctC"/>
    <property type="match status" value="1"/>
</dbReference>
<dbReference type="InterPro" id="IPR042100">
    <property type="entry name" value="Bug_dom1"/>
</dbReference>
<dbReference type="PIRSF" id="PIRSF017082">
    <property type="entry name" value="YflP"/>
    <property type="match status" value="1"/>
</dbReference>
<keyword evidence="4" id="KW-1185">Reference proteome</keyword>
<dbReference type="PANTHER" id="PTHR42928:SF5">
    <property type="entry name" value="BLR1237 PROTEIN"/>
    <property type="match status" value="1"/>
</dbReference>
<dbReference type="PATRIC" id="fig|1122241.3.peg.2124"/>
<dbReference type="AlphaFoldDB" id="A0A151AWB7"/>
<dbReference type="Proteomes" id="UP000075670">
    <property type="component" value="Unassembled WGS sequence"/>
</dbReference>
<reference evidence="3 4" key="1">
    <citation type="submission" date="2016-02" db="EMBL/GenBank/DDBJ databases">
        <title>Genome sequence of Moorella mulderi DSM 14980.</title>
        <authorList>
            <person name="Poehlein A."/>
            <person name="Daniel R."/>
        </authorList>
    </citation>
    <scope>NUCLEOTIDE SEQUENCE [LARGE SCALE GENOMIC DNA]</scope>
    <source>
        <strain evidence="3 4">DSM 14980</strain>
    </source>
</reference>
<evidence type="ECO:0000313" key="3">
    <source>
        <dbReference type="EMBL" id="KYH31852.1"/>
    </source>
</evidence>
<evidence type="ECO:0000256" key="1">
    <source>
        <dbReference type="ARBA" id="ARBA00006987"/>
    </source>
</evidence>